<dbReference type="InterPro" id="IPR003162">
    <property type="entry name" value="TFIID-31"/>
</dbReference>
<dbReference type="GO" id="GO:0000124">
    <property type="term" value="C:SAGA complex"/>
    <property type="evidence" value="ECO:0007669"/>
    <property type="project" value="TreeGrafter"/>
</dbReference>
<evidence type="ECO:0008006" key="7">
    <source>
        <dbReference type="Google" id="ProtNLM"/>
    </source>
</evidence>
<gene>
    <name evidence="6" type="ORF">RMAR00112_LOCUS31297</name>
</gene>
<dbReference type="GO" id="GO:0016251">
    <property type="term" value="F:RNA polymerase II general transcription initiation factor activity"/>
    <property type="evidence" value="ECO:0007669"/>
    <property type="project" value="TreeGrafter"/>
</dbReference>
<dbReference type="PANTHER" id="PTHR48068">
    <property type="entry name" value="TAF9 RNA POLYMERASE II, TATA BOX-BINDING PROTEIN (TBP)-ASSOCIATED FACTOR"/>
    <property type="match status" value="1"/>
</dbReference>
<dbReference type="GO" id="GO:0046982">
    <property type="term" value="F:protein heterodimerization activity"/>
    <property type="evidence" value="ECO:0007669"/>
    <property type="project" value="InterPro"/>
</dbReference>
<reference evidence="6" key="1">
    <citation type="submission" date="2021-01" db="EMBL/GenBank/DDBJ databases">
        <authorList>
            <person name="Corre E."/>
            <person name="Pelletier E."/>
            <person name="Niang G."/>
            <person name="Scheremetjew M."/>
            <person name="Finn R."/>
            <person name="Kale V."/>
            <person name="Holt S."/>
            <person name="Cochrane G."/>
            <person name="Meng A."/>
            <person name="Brown T."/>
            <person name="Cohen L."/>
        </authorList>
    </citation>
    <scope>NUCLEOTIDE SEQUENCE</scope>
    <source>
        <strain evidence="6">CCMP 769</strain>
    </source>
</reference>
<accession>A0A7S3A6L5</accession>
<comment type="subcellular location">
    <subcellularLocation>
        <location evidence="1">Nucleus</location>
    </subcellularLocation>
</comment>
<dbReference type="GO" id="GO:0005669">
    <property type="term" value="C:transcription factor TFIID complex"/>
    <property type="evidence" value="ECO:0007669"/>
    <property type="project" value="TreeGrafter"/>
</dbReference>
<dbReference type="CDD" id="cd07979">
    <property type="entry name" value="HFD_TAF9"/>
    <property type="match status" value="1"/>
</dbReference>
<dbReference type="InterPro" id="IPR051431">
    <property type="entry name" value="TFIID_subunit_9"/>
</dbReference>
<evidence type="ECO:0000256" key="3">
    <source>
        <dbReference type="ARBA" id="ARBA00023015"/>
    </source>
</evidence>
<protein>
    <recommendedName>
        <fullName evidence="7">Transcription initiation factor TFIID subunit 9</fullName>
    </recommendedName>
</protein>
<evidence type="ECO:0000256" key="2">
    <source>
        <dbReference type="ARBA" id="ARBA00007646"/>
    </source>
</evidence>
<dbReference type="GO" id="GO:0003713">
    <property type="term" value="F:transcription coactivator activity"/>
    <property type="evidence" value="ECO:0007669"/>
    <property type="project" value="TreeGrafter"/>
</dbReference>
<keyword evidence="5" id="KW-0539">Nucleus</keyword>
<name>A0A7S3A6L5_9RHOD</name>
<dbReference type="AlphaFoldDB" id="A0A7S3A6L5"/>
<sequence>MSGEERHADSNALGNDVPKDAQVMAAILKAMGVESYEDRVVNQLMELLYRYVCEIIDEARGYCEYAGKKEIGIEDVRLSIQSRISYSFTQPPSRWAHTSPFNVTMKNFALTQYAFSNPPNNGDVGKSYCSWGGKGTQFLCLRWRIRSVYSCPQRSTS</sequence>
<dbReference type="Pfam" id="PF02291">
    <property type="entry name" value="TFIID-31kDa"/>
    <property type="match status" value="1"/>
</dbReference>
<dbReference type="EMBL" id="HBHW01040722">
    <property type="protein sequence ID" value="CAE0063225.1"/>
    <property type="molecule type" value="Transcribed_RNA"/>
</dbReference>
<evidence type="ECO:0000256" key="5">
    <source>
        <dbReference type="ARBA" id="ARBA00023242"/>
    </source>
</evidence>
<dbReference type="Gene3D" id="1.10.20.10">
    <property type="entry name" value="Histone, subunit A"/>
    <property type="match status" value="1"/>
</dbReference>
<keyword evidence="3" id="KW-0805">Transcription regulation</keyword>
<proteinExistence type="inferred from homology"/>
<comment type="similarity">
    <text evidence="2">Belongs to the TAF9 family.</text>
</comment>
<dbReference type="GO" id="GO:0051123">
    <property type="term" value="P:RNA polymerase II preinitiation complex assembly"/>
    <property type="evidence" value="ECO:0007669"/>
    <property type="project" value="TreeGrafter"/>
</dbReference>
<organism evidence="6">
    <name type="scientific">Rhodosorus marinus</name>
    <dbReference type="NCBI Taxonomy" id="101924"/>
    <lineage>
        <taxon>Eukaryota</taxon>
        <taxon>Rhodophyta</taxon>
        <taxon>Stylonematophyceae</taxon>
        <taxon>Stylonematales</taxon>
        <taxon>Stylonemataceae</taxon>
        <taxon>Rhodosorus</taxon>
    </lineage>
</organism>
<dbReference type="InterPro" id="IPR009072">
    <property type="entry name" value="Histone-fold"/>
</dbReference>
<evidence type="ECO:0000256" key="4">
    <source>
        <dbReference type="ARBA" id="ARBA00023163"/>
    </source>
</evidence>
<keyword evidence="4" id="KW-0804">Transcription</keyword>
<evidence type="ECO:0000313" key="6">
    <source>
        <dbReference type="EMBL" id="CAE0063225.1"/>
    </source>
</evidence>
<dbReference type="PANTHER" id="PTHR48068:SF4">
    <property type="entry name" value="TATA-BOX BINDING PROTEIN ASSOCIATED FACTOR 9"/>
    <property type="match status" value="1"/>
</dbReference>
<evidence type="ECO:0000256" key="1">
    <source>
        <dbReference type="ARBA" id="ARBA00004123"/>
    </source>
</evidence>
<dbReference type="SUPFAM" id="SSF47113">
    <property type="entry name" value="Histone-fold"/>
    <property type="match status" value="1"/>
</dbReference>